<proteinExistence type="predicted"/>
<sequence length="88" mass="9323">MLKEFSIVSIAAAVTIGIASAQGDRHGSLAKETDAFKEFLEAVNPAYLIIVGCLIAAGCAFELAYGTRGSSGRTDWSHVTSRQQPYSV</sequence>
<protein>
    <submittedName>
        <fullName evidence="2">Uncharacterized protein</fullName>
    </submittedName>
</protein>
<dbReference type="WBParaSite" id="ES5_v2.g17657.t1">
    <property type="protein sequence ID" value="ES5_v2.g17657.t1"/>
    <property type="gene ID" value="ES5_v2.g17657"/>
</dbReference>
<evidence type="ECO:0000313" key="1">
    <source>
        <dbReference type="Proteomes" id="UP000887579"/>
    </source>
</evidence>
<reference evidence="2" key="1">
    <citation type="submission" date="2022-11" db="UniProtKB">
        <authorList>
            <consortium name="WormBaseParasite"/>
        </authorList>
    </citation>
    <scope>IDENTIFICATION</scope>
</reference>
<name>A0AC34FK21_9BILA</name>
<organism evidence="1 2">
    <name type="scientific">Panagrolaimus sp. ES5</name>
    <dbReference type="NCBI Taxonomy" id="591445"/>
    <lineage>
        <taxon>Eukaryota</taxon>
        <taxon>Metazoa</taxon>
        <taxon>Ecdysozoa</taxon>
        <taxon>Nematoda</taxon>
        <taxon>Chromadorea</taxon>
        <taxon>Rhabditida</taxon>
        <taxon>Tylenchina</taxon>
        <taxon>Panagrolaimomorpha</taxon>
        <taxon>Panagrolaimoidea</taxon>
        <taxon>Panagrolaimidae</taxon>
        <taxon>Panagrolaimus</taxon>
    </lineage>
</organism>
<accession>A0AC34FK21</accession>
<dbReference type="Proteomes" id="UP000887579">
    <property type="component" value="Unplaced"/>
</dbReference>
<evidence type="ECO:0000313" key="2">
    <source>
        <dbReference type="WBParaSite" id="ES5_v2.g17657.t1"/>
    </source>
</evidence>